<dbReference type="Proteomes" id="UP001304813">
    <property type="component" value="Segment"/>
</dbReference>
<protein>
    <submittedName>
        <fullName evidence="1">Uncharacterized protein</fullName>
    </submittedName>
</protein>
<sequence length="107" mass="12192">MATNIDIYDVGNYFPFDATLGIYDISSSQPFYQVIKSVTYSKVLSVNGELLDSISYKVYDTELLWWVLAIYNDIIDPISIDSVDLKIPNFSEIESAMIDYLEAKRSV</sequence>
<accession>A0AA86IWJ9</accession>
<keyword evidence="2" id="KW-1185">Reference proteome</keyword>
<reference evidence="1 2" key="1">
    <citation type="submission" date="2023-09" db="EMBL/GenBank/DDBJ databases">
        <title>Analysis of phage genome (vB_Yru_GN1) of the bacterium (Yersinia ruckeri).</title>
        <authorList>
            <person name="Ganjoor M.S."/>
            <person name="Bouzari M."/>
            <person name="Soleimani-Delfan A."/>
        </authorList>
    </citation>
    <scope>NUCLEOTIDE SEQUENCE [LARGE SCALE GENOMIC DNA]</scope>
    <source>
        <strain evidence="2">vB_Yru_GN1</strain>
    </source>
</reference>
<organism evidence="1 2">
    <name type="scientific">Yersinia phage vB_Yru_GN1</name>
    <dbReference type="NCBI Taxonomy" id="3074381"/>
    <lineage>
        <taxon>Viruses</taxon>
        <taxon>Duplodnaviria</taxon>
        <taxon>Heunggongvirae</taxon>
        <taxon>Uroviricota</taxon>
        <taxon>Caudoviricetes</taxon>
        <taxon>Caudoviricetes incertae sedis</taxon>
        <taxon>Sepahanvirus</taxon>
        <taxon>Sepahanvirus vB-Yru-GN1</taxon>
    </lineage>
</organism>
<proteinExistence type="predicted"/>
<name>A0AA86IWJ9_9CAUD</name>
<evidence type="ECO:0000313" key="2">
    <source>
        <dbReference type="Proteomes" id="UP001304813"/>
    </source>
</evidence>
<dbReference type="EMBL" id="LC779065">
    <property type="protein sequence ID" value="BES79815.1"/>
    <property type="molecule type" value="Genomic_DNA"/>
</dbReference>
<evidence type="ECO:0000313" key="1">
    <source>
        <dbReference type="EMBL" id="BES79815.1"/>
    </source>
</evidence>